<dbReference type="SUPFAM" id="SSF49562">
    <property type="entry name" value="C2 domain (Calcium/lipid-binding domain, CaLB)"/>
    <property type="match status" value="1"/>
</dbReference>
<dbReference type="Gene3D" id="2.60.40.150">
    <property type="entry name" value="C2 domain"/>
    <property type="match status" value="1"/>
</dbReference>
<feature type="domain" description="C2" evidence="2">
    <location>
        <begin position="91"/>
        <end position="210"/>
    </location>
</feature>
<proteinExistence type="predicted"/>
<accession>A0A7S2G2P9</accession>
<name>A0A7S2G2P9_9STRA</name>
<protein>
    <recommendedName>
        <fullName evidence="2">C2 domain-containing protein</fullName>
    </recommendedName>
</protein>
<dbReference type="CDD" id="cd00030">
    <property type="entry name" value="C2"/>
    <property type="match status" value="1"/>
</dbReference>
<dbReference type="PROSITE" id="PS50004">
    <property type="entry name" value="C2"/>
    <property type="match status" value="1"/>
</dbReference>
<dbReference type="AlphaFoldDB" id="A0A7S2G2P9"/>
<feature type="region of interest" description="Disordered" evidence="1">
    <location>
        <begin position="59"/>
        <end position="81"/>
    </location>
</feature>
<dbReference type="Pfam" id="PF00168">
    <property type="entry name" value="C2"/>
    <property type="match status" value="1"/>
</dbReference>
<evidence type="ECO:0000259" key="2">
    <source>
        <dbReference type="PROSITE" id="PS50004"/>
    </source>
</evidence>
<feature type="compositionally biased region" description="Acidic residues" evidence="1">
    <location>
        <begin position="69"/>
        <end position="80"/>
    </location>
</feature>
<dbReference type="InterPro" id="IPR035892">
    <property type="entry name" value="C2_domain_sf"/>
</dbReference>
<evidence type="ECO:0000313" key="3">
    <source>
        <dbReference type="EMBL" id="CAD9427161.1"/>
    </source>
</evidence>
<organism evidence="3">
    <name type="scientific">Octactis speculum</name>
    <dbReference type="NCBI Taxonomy" id="3111310"/>
    <lineage>
        <taxon>Eukaryota</taxon>
        <taxon>Sar</taxon>
        <taxon>Stramenopiles</taxon>
        <taxon>Ochrophyta</taxon>
        <taxon>Dictyochophyceae</taxon>
        <taxon>Dictyochales</taxon>
        <taxon>Dictyochaceae</taxon>
        <taxon>Octactis</taxon>
    </lineage>
</organism>
<evidence type="ECO:0000256" key="1">
    <source>
        <dbReference type="SAM" id="MobiDB-lite"/>
    </source>
</evidence>
<dbReference type="EMBL" id="HBGS01029629">
    <property type="protein sequence ID" value="CAD9427161.1"/>
    <property type="molecule type" value="Transcribed_RNA"/>
</dbReference>
<reference evidence="3" key="1">
    <citation type="submission" date="2021-01" db="EMBL/GenBank/DDBJ databases">
        <authorList>
            <person name="Corre E."/>
            <person name="Pelletier E."/>
            <person name="Niang G."/>
            <person name="Scheremetjew M."/>
            <person name="Finn R."/>
            <person name="Kale V."/>
            <person name="Holt S."/>
            <person name="Cochrane G."/>
            <person name="Meng A."/>
            <person name="Brown T."/>
            <person name="Cohen L."/>
        </authorList>
    </citation>
    <scope>NUCLEOTIDE SEQUENCE</scope>
    <source>
        <strain evidence="3">CCMP1381</strain>
    </source>
</reference>
<dbReference type="InterPro" id="IPR000008">
    <property type="entry name" value="C2_dom"/>
</dbReference>
<sequence length="359" mass="40469">MELDKILKSPGLHELKVCKGMKISSEYDLSKSFLTITVEESKAALDGAIKSGKLLRSKSVMPDDGSFSDSDEEDEEDEELNQSVRIAIEQKEEDDRLSAANPVIEPEPELCLEVGLFGASDIPESLIGKRETYIKLECNGKVAVSSKVYEELNFTWNPPERFIFPLQDVKNDTISVRICDYDQFFGDVEMGSIDVLTKTIDEERESSSNLTSVRKILSLKSDRFGDVSVSLSLQVMDLIEAEKMQDQFVYEYSAYVPFLGWSYDNLSSSEPRYVTAGVTAEATHGDRFGDACPPIPDGYAEVEPWCLIGGTEDWSYSGSYDSNKWSKSQKMTDRWRRQVYKRRVACKSILGSTRRKSKC</sequence>
<gene>
    <name evidence="3" type="ORF">DSPE1174_LOCUS15089</name>
</gene>